<proteinExistence type="predicted"/>
<dbReference type="Pfam" id="PF21880">
    <property type="entry name" value="DUF6916"/>
    <property type="match status" value="1"/>
</dbReference>
<dbReference type="InterPro" id="IPR054209">
    <property type="entry name" value="DUF6916"/>
</dbReference>
<organism evidence="2 3">
    <name type="scientific">Ralstonia holmesii</name>
    <dbReference type="NCBI Taxonomy" id="3058602"/>
    <lineage>
        <taxon>Bacteria</taxon>
        <taxon>Pseudomonadati</taxon>
        <taxon>Pseudomonadota</taxon>
        <taxon>Betaproteobacteria</taxon>
        <taxon>Burkholderiales</taxon>
        <taxon>Burkholderiaceae</taxon>
        <taxon>Ralstonia</taxon>
    </lineage>
</organism>
<dbReference type="AlphaFoldDB" id="A0ABC8QGT6"/>
<evidence type="ECO:0000259" key="1">
    <source>
        <dbReference type="Pfam" id="PF21880"/>
    </source>
</evidence>
<evidence type="ECO:0000313" key="3">
    <source>
        <dbReference type="Proteomes" id="UP001189663"/>
    </source>
</evidence>
<accession>A0ABC8QGT6</accession>
<evidence type="ECO:0000313" key="2">
    <source>
        <dbReference type="EMBL" id="CAJ0799735.1"/>
    </source>
</evidence>
<reference evidence="2 3" key="1">
    <citation type="submission" date="2023-07" db="EMBL/GenBank/DDBJ databases">
        <authorList>
            <person name="Peeters C."/>
        </authorList>
    </citation>
    <scope>NUCLEOTIDE SEQUENCE [LARGE SCALE GENOMIC DNA]</scope>
    <source>
        <strain evidence="2 3">LMG 18096</strain>
    </source>
</reference>
<name>A0ABC8QGT6_9RALS</name>
<keyword evidence="3" id="KW-1185">Reference proteome</keyword>
<protein>
    <recommendedName>
        <fullName evidence="1">DUF6916 domain-containing protein</fullName>
    </recommendedName>
</protein>
<gene>
    <name evidence="2" type="ORF">LMG18096_03736</name>
</gene>
<dbReference type="Proteomes" id="UP001189663">
    <property type="component" value="Unassembled WGS sequence"/>
</dbReference>
<feature type="domain" description="DUF6916" evidence="1">
    <location>
        <begin position="23"/>
        <end position="116"/>
    </location>
</feature>
<dbReference type="EMBL" id="CATZAT010000009">
    <property type="protein sequence ID" value="CAJ0799735.1"/>
    <property type="molecule type" value="Genomic_DNA"/>
</dbReference>
<sequence length="119" mass="13470">MSHRSAFRLLDFRIRLFVAPMTLSAELFQPHVGTAFSVLQEPGQIPNPQFTLRLNEVTTPAARPGQQAFSLFFTGDTSFTLRQGTYFLQHDTLPEQAIFLVPVERSADGFRYQACFNLS</sequence>
<comment type="caution">
    <text evidence="2">The sequence shown here is derived from an EMBL/GenBank/DDBJ whole genome shotgun (WGS) entry which is preliminary data.</text>
</comment>